<feature type="chain" id="PRO_5012304934" evidence="10">
    <location>
        <begin position="28"/>
        <end position="366"/>
    </location>
</feature>
<evidence type="ECO:0000259" key="11">
    <source>
        <dbReference type="PROSITE" id="PS51701"/>
    </source>
</evidence>
<evidence type="ECO:0000256" key="6">
    <source>
        <dbReference type="ARBA" id="ARBA00023136"/>
    </source>
</evidence>
<keyword evidence="3" id="KW-1003">Cell membrane</keyword>
<organism evidence="12 13">
    <name type="scientific">Plasmodium gonderi</name>
    <dbReference type="NCBI Taxonomy" id="77519"/>
    <lineage>
        <taxon>Eukaryota</taxon>
        <taxon>Sar</taxon>
        <taxon>Alveolata</taxon>
        <taxon>Apicomplexa</taxon>
        <taxon>Aconoidasida</taxon>
        <taxon>Haemosporida</taxon>
        <taxon>Plasmodiidae</taxon>
        <taxon>Plasmodium</taxon>
        <taxon>Plasmodium (Plasmodium)</taxon>
    </lineage>
</organism>
<feature type="domain" description="6-Cys" evidence="11">
    <location>
        <begin position="17"/>
        <end position="152"/>
    </location>
</feature>
<dbReference type="InterPro" id="IPR038160">
    <property type="entry name" value="6_CYS_dom_sf"/>
</dbReference>
<dbReference type="Proteomes" id="UP000195521">
    <property type="component" value="Unassembled WGS sequence"/>
</dbReference>
<accession>A0A1Y1JJ94</accession>
<keyword evidence="9" id="KW-1133">Transmembrane helix</keyword>
<name>A0A1Y1JJ94_PLAGO</name>
<dbReference type="PANTHER" id="PTHR38796">
    <property type="match status" value="1"/>
</dbReference>
<dbReference type="GO" id="GO:0005886">
    <property type="term" value="C:plasma membrane"/>
    <property type="evidence" value="ECO:0007669"/>
    <property type="project" value="UniProtKB-SubCell"/>
</dbReference>
<dbReference type="Gene3D" id="2.60.40.2860">
    <property type="match status" value="2"/>
</dbReference>
<feature type="signal peptide" evidence="10">
    <location>
        <begin position="1"/>
        <end position="27"/>
    </location>
</feature>
<proteinExistence type="predicted"/>
<protein>
    <submittedName>
        <fullName evidence="12">6-cysteine protein</fullName>
    </submittedName>
</protein>
<evidence type="ECO:0000256" key="7">
    <source>
        <dbReference type="ARBA" id="ARBA00023157"/>
    </source>
</evidence>
<feature type="transmembrane region" description="Helical" evidence="9">
    <location>
        <begin position="344"/>
        <end position="365"/>
    </location>
</feature>
<dbReference type="GeneID" id="39748198"/>
<comment type="subcellular location">
    <subcellularLocation>
        <location evidence="1">Cell membrane</location>
    </subcellularLocation>
    <subcellularLocation>
        <location evidence="2">Cell surface</location>
    </subcellularLocation>
</comment>
<dbReference type="GO" id="GO:0009986">
    <property type="term" value="C:cell surface"/>
    <property type="evidence" value="ECO:0007669"/>
    <property type="project" value="UniProtKB-SubCell"/>
</dbReference>
<evidence type="ECO:0000313" key="13">
    <source>
        <dbReference type="Proteomes" id="UP000195521"/>
    </source>
</evidence>
<keyword evidence="9" id="KW-0812">Transmembrane</keyword>
<keyword evidence="6 9" id="KW-0472">Membrane</keyword>
<evidence type="ECO:0000313" key="12">
    <source>
        <dbReference type="EMBL" id="GAW81475.1"/>
    </source>
</evidence>
<dbReference type="OrthoDB" id="380997at2759"/>
<evidence type="ECO:0000256" key="5">
    <source>
        <dbReference type="ARBA" id="ARBA00022737"/>
    </source>
</evidence>
<dbReference type="RefSeq" id="XP_028544064.1">
    <property type="nucleotide sequence ID" value="XM_028688263.1"/>
</dbReference>
<sequence>MMSEVKSLYMGVVLLALLVICREICMCKKHVDLSSSQKNLFLLNVEPGDTVVYTCPYSLNGEMKITCAREREYFERKLFCFEHVIINKNVYLLRDYIRGAHNLVSKYVNNIYTAEFTVPPVVLTNRHFECYCYMDQGEHVVKKTLKVHISKGIVRKIPGCDFNDEYRESTAITTFNNMNRKFVKVCDSYPKGGDTIVLLCPMNYTVKPNGCFSQVYVKKEDFANEKNNLEERFNINRKWEEDKYKVVNVETIFNQKLVTSGDENTRFTKIPVTNEEVAFTCTCQANDGSDTLMMNVYMNENYDKFVKSPNERLEQNNDRVQHSKFNSNATVTTIHEKYEKKESYGAHSFFCQILFFLSLLVFFAVA</sequence>
<keyword evidence="13" id="KW-1185">Reference proteome</keyword>
<dbReference type="AlphaFoldDB" id="A0A1Y1JJ94"/>
<dbReference type="PROSITE" id="PS51701">
    <property type="entry name" value="6_CYS"/>
    <property type="match status" value="2"/>
</dbReference>
<dbReference type="EMBL" id="BDQF01000011">
    <property type="protein sequence ID" value="GAW81475.1"/>
    <property type="molecule type" value="Genomic_DNA"/>
</dbReference>
<reference evidence="13" key="1">
    <citation type="submission" date="2017-04" db="EMBL/GenBank/DDBJ databases">
        <title>Plasmodium gonderi genome.</title>
        <authorList>
            <person name="Arisue N."/>
            <person name="Honma H."/>
            <person name="Kawai S."/>
            <person name="Tougan T."/>
            <person name="Tanabe K."/>
            <person name="Horii T."/>
        </authorList>
    </citation>
    <scope>NUCLEOTIDE SEQUENCE [LARGE SCALE GENOMIC DNA]</scope>
    <source>
        <strain evidence="13">ATCC 30045</strain>
    </source>
</reference>
<keyword evidence="5" id="KW-0677">Repeat</keyword>
<dbReference type="InterPro" id="IPR051444">
    <property type="entry name" value="Parasite_Repro/Invasion_Surf"/>
</dbReference>
<comment type="caution">
    <text evidence="12">The sequence shown here is derived from an EMBL/GenBank/DDBJ whole genome shotgun (WGS) entry which is preliminary data.</text>
</comment>
<evidence type="ECO:0000256" key="8">
    <source>
        <dbReference type="ARBA" id="ARBA00023180"/>
    </source>
</evidence>
<dbReference type="PANTHER" id="PTHR38796:SF1">
    <property type="entry name" value="ANCHORED PROTEIN, PUTATIVE (AFU_ORTHOLOGUE AFUA_4G09600)-RELATED"/>
    <property type="match status" value="1"/>
</dbReference>
<evidence type="ECO:0000256" key="4">
    <source>
        <dbReference type="ARBA" id="ARBA00022729"/>
    </source>
</evidence>
<evidence type="ECO:0000256" key="3">
    <source>
        <dbReference type="ARBA" id="ARBA00022475"/>
    </source>
</evidence>
<gene>
    <name evidence="12" type="ORF">PGO_102330</name>
</gene>
<dbReference type="InterPro" id="IPR010884">
    <property type="entry name" value="6_CYS_dom"/>
</dbReference>
<feature type="domain" description="6-Cys" evidence="11">
    <location>
        <begin position="156"/>
        <end position="301"/>
    </location>
</feature>
<keyword evidence="7" id="KW-1015">Disulfide bond</keyword>
<evidence type="ECO:0000256" key="2">
    <source>
        <dbReference type="ARBA" id="ARBA00004241"/>
    </source>
</evidence>
<dbReference type="SMART" id="SM00970">
    <property type="entry name" value="s48_45"/>
    <property type="match status" value="2"/>
</dbReference>
<evidence type="ECO:0000256" key="9">
    <source>
        <dbReference type="SAM" id="Phobius"/>
    </source>
</evidence>
<keyword evidence="8" id="KW-0325">Glycoprotein</keyword>
<dbReference type="OMA" id="FECYCYM"/>
<evidence type="ECO:0000256" key="1">
    <source>
        <dbReference type="ARBA" id="ARBA00004236"/>
    </source>
</evidence>
<evidence type="ECO:0000256" key="10">
    <source>
        <dbReference type="SAM" id="SignalP"/>
    </source>
</evidence>
<dbReference type="Pfam" id="PF07422">
    <property type="entry name" value="s48_45"/>
    <property type="match status" value="1"/>
</dbReference>
<keyword evidence="4 10" id="KW-0732">Signal</keyword>